<organism evidence="10">
    <name type="scientific">Cyprideis torosa</name>
    <dbReference type="NCBI Taxonomy" id="163714"/>
    <lineage>
        <taxon>Eukaryota</taxon>
        <taxon>Metazoa</taxon>
        <taxon>Ecdysozoa</taxon>
        <taxon>Arthropoda</taxon>
        <taxon>Crustacea</taxon>
        <taxon>Oligostraca</taxon>
        <taxon>Ostracoda</taxon>
        <taxon>Podocopa</taxon>
        <taxon>Podocopida</taxon>
        <taxon>Cytherocopina</taxon>
        <taxon>Cytheroidea</taxon>
        <taxon>Cytherideidae</taxon>
        <taxon>Cyprideis</taxon>
    </lineage>
</organism>
<evidence type="ECO:0000256" key="9">
    <source>
        <dbReference type="SAM" id="MobiDB-lite"/>
    </source>
</evidence>
<dbReference type="InterPro" id="IPR006665">
    <property type="entry name" value="OmpA-like"/>
</dbReference>
<evidence type="ECO:0000256" key="6">
    <source>
        <dbReference type="ARBA" id="ARBA00023114"/>
    </source>
</evidence>
<evidence type="ECO:0000256" key="7">
    <source>
        <dbReference type="ARBA" id="ARBA00023136"/>
    </source>
</evidence>
<dbReference type="InterPro" id="IPR011250">
    <property type="entry name" value="OMP/PagP_B-barrel"/>
</dbReference>
<dbReference type="SUPFAM" id="SSF56925">
    <property type="entry name" value="OMPA-like"/>
    <property type="match status" value="1"/>
</dbReference>
<dbReference type="EMBL" id="OB692019">
    <property type="protein sequence ID" value="CAD7237790.1"/>
    <property type="molecule type" value="Genomic_DNA"/>
</dbReference>
<feature type="region of interest" description="Disordered" evidence="9">
    <location>
        <begin position="306"/>
        <end position="345"/>
    </location>
</feature>
<keyword evidence="3" id="KW-1134">Transmembrane beta strand</keyword>
<evidence type="ECO:0000256" key="2">
    <source>
        <dbReference type="ARBA" id="ARBA00022448"/>
    </source>
</evidence>
<dbReference type="CDD" id="cd07185">
    <property type="entry name" value="OmpA_C-like"/>
    <property type="match status" value="1"/>
</dbReference>
<evidence type="ECO:0000256" key="1">
    <source>
        <dbReference type="ARBA" id="ARBA00004571"/>
    </source>
</evidence>
<dbReference type="Pfam" id="PF00691">
    <property type="entry name" value="OmpA"/>
    <property type="match status" value="1"/>
</dbReference>
<dbReference type="SUPFAM" id="SSF103088">
    <property type="entry name" value="OmpA-like"/>
    <property type="match status" value="1"/>
</dbReference>
<dbReference type="PRINTS" id="PR01021">
    <property type="entry name" value="OMPADOMAIN"/>
</dbReference>
<keyword evidence="4" id="KW-0812">Transmembrane</keyword>
<keyword evidence="7" id="KW-0472">Membrane</keyword>
<evidence type="ECO:0000256" key="5">
    <source>
        <dbReference type="ARBA" id="ARBA00023065"/>
    </source>
</evidence>
<dbReference type="GO" id="GO:0015288">
    <property type="term" value="F:porin activity"/>
    <property type="evidence" value="ECO:0007669"/>
    <property type="project" value="UniProtKB-KW"/>
</dbReference>
<sequence>MAADDTQFERRFYGGGSVVASQLEPDTNVTGYGVADNKSAGYSVNLGYDITPHWSAEVYYTDLGEASIDRNSDDSIAGEIAYQHMGVSAIGYAWNLNDAISNRQGNDSHALERREGLSVFGRVGLGLMDNSTDLPYERVNDMHMHLGGGLEYGFENGFAARAEVVSYDTDALAMQVGLVKRFGSASSTMSEPRDVYEPVPQVQRVQLSAPLAPVATPTPPPAPRKQVQKVVVRLPYVFFASDKSDLTGASMEKLQILAATMKRYPTLRLLVNGHTDSISDDKYNLGLSFRRAAAVKRYLMSQGINPSRLETAGSGEGTPITSNQDKRGRAQNRRVEFKILQKQRP</sequence>
<dbReference type="InterPro" id="IPR050330">
    <property type="entry name" value="Bact_OuterMem_StrucFunc"/>
</dbReference>
<evidence type="ECO:0000256" key="8">
    <source>
        <dbReference type="ARBA" id="ARBA00023237"/>
    </source>
</evidence>
<evidence type="ECO:0000256" key="3">
    <source>
        <dbReference type="ARBA" id="ARBA00022452"/>
    </source>
</evidence>
<dbReference type="PROSITE" id="PS51123">
    <property type="entry name" value="OMPA_2"/>
    <property type="match status" value="1"/>
</dbReference>
<keyword evidence="2" id="KW-0813">Transport</keyword>
<dbReference type="InterPro" id="IPR036737">
    <property type="entry name" value="OmpA-like_sf"/>
</dbReference>
<dbReference type="AlphaFoldDB" id="A0A7R8WYQ2"/>
<gene>
    <name evidence="10" type="ORF">CTOB1V02_LOCUS15605</name>
</gene>
<proteinExistence type="predicted"/>
<dbReference type="Pfam" id="PF01389">
    <property type="entry name" value="OmpA_membrane"/>
    <property type="match status" value="1"/>
</dbReference>
<dbReference type="GO" id="GO:0046930">
    <property type="term" value="C:pore complex"/>
    <property type="evidence" value="ECO:0007669"/>
    <property type="project" value="UniProtKB-KW"/>
</dbReference>
<reference evidence="10" key="1">
    <citation type="submission" date="2020-11" db="EMBL/GenBank/DDBJ databases">
        <authorList>
            <person name="Tran Van P."/>
        </authorList>
    </citation>
    <scope>NUCLEOTIDE SEQUENCE</scope>
</reference>
<name>A0A7R8WYQ2_9CRUS</name>
<dbReference type="PANTHER" id="PTHR30329">
    <property type="entry name" value="STATOR ELEMENT OF FLAGELLAR MOTOR COMPLEX"/>
    <property type="match status" value="1"/>
</dbReference>
<dbReference type="PANTHER" id="PTHR30329:SF21">
    <property type="entry name" value="LIPOPROTEIN YIAD-RELATED"/>
    <property type="match status" value="1"/>
</dbReference>
<feature type="non-terminal residue" evidence="10">
    <location>
        <position position="345"/>
    </location>
</feature>
<keyword evidence="5" id="KW-0406">Ion transport</keyword>
<accession>A0A7R8WYQ2</accession>
<comment type="subcellular location">
    <subcellularLocation>
        <location evidence="1">Cell outer membrane</location>
        <topology evidence="1">Multi-pass membrane protein</topology>
    </subcellularLocation>
</comment>
<protein>
    <submittedName>
        <fullName evidence="10">Uncharacterized protein</fullName>
    </submittedName>
</protein>
<dbReference type="InterPro" id="IPR006664">
    <property type="entry name" value="OMP_bac"/>
</dbReference>
<dbReference type="Gene3D" id="2.40.160.20">
    <property type="match status" value="1"/>
</dbReference>
<dbReference type="GO" id="GO:0006811">
    <property type="term" value="P:monoatomic ion transport"/>
    <property type="evidence" value="ECO:0007669"/>
    <property type="project" value="UniProtKB-KW"/>
</dbReference>
<feature type="compositionally biased region" description="Basic and acidic residues" evidence="9">
    <location>
        <begin position="324"/>
        <end position="339"/>
    </location>
</feature>
<dbReference type="InterPro" id="IPR000498">
    <property type="entry name" value="OmpA-like_TM_dom"/>
</dbReference>
<keyword evidence="8" id="KW-0998">Cell outer membrane</keyword>
<evidence type="ECO:0000256" key="4">
    <source>
        <dbReference type="ARBA" id="ARBA00022692"/>
    </source>
</evidence>
<dbReference type="Gene3D" id="3.30.1330.60">
    <property type="entry name" value="OmpA-like domain"/>
    <property type="match status" value="1"/>
</dbReference>
<evidence type="ECO:0000313" key="10">
    <source>
        <dbReference type="EMBL" id="CAD7237790.1"/>
    </source>
</evidence>
<keyword evidence="6" id="KW-0626">Porin</keyword>